<protein>
    <submittedName>
        <fullName evidence="1">Uncharacterized protein</fullName>
    </submittedName>
</protein>
<reference evidence="1" key="1">
    <citation type="journal article" date="2020" name="mSystems">
        <title>Genome- and Community-Level Interaction Insights into Carbon Utilization and Element Cycling Functions of Hydrothermarchaeota in Hydrothermal Sediment.</title>
        <authorList>
            <person name="Zhou Z."/>
            <person name="Liu Y."/>
            <person name="Xu W."/>
            <person name="Pan J."/>
            <person name="Luo Z.H."/>
            <person name="Li M."/>
        </authorList>
    </citation>
    <scope>NUCLEOTIDE SEQUENCE [LARGE SCALE GENOMIC DNA]</scope>
    <source>
        <strain evidence="1">HyVt-113</strain>
    </source>
</reference>
<gene>
    <name evidence="1" type="ORF">ENF30_00785</name>
</gene>
<proteinExistence type="predicted"/>
<accession>A0A7V0I9P4</accession>
<evidence type="ECO:0000313" key="1">
    <source>
        <dbReference type="EMBL" id="HDD35314.1"/>
    </source>
</evidence>
<organism evidence="1">
    <name type="scientific">Desulfofervidus auxilii</name>
    <dbReference type="NCBI Taxonomy" id="1621989"/>
    <lineage>
        <taxon>Bacteria</taxon>
        <taxon>Pseudomonadati</taxon>
        <taxon>Thermodesulfobacteriota</taxon>
        <taxon>Candidatus Desulfofervidia</taxon>
        <taxon>Candidatus Desulfofervidales</taxon>
        <taxon>Candidatus Desulfofervidaceae</taxon>
        <taxon>Candidatus Desulfofervidus</taxon>
    </lineage>
</organism>
<name>A0A7V0I9P4_DESA2</name>
<dbReference type="EMBL" id="DQWQ01000037">
    <property type="protein sequence ID" value="HDD35314.1"/>
    <property type="molecule type" value="Genomic_DNA"/>
</dbReference>
<sequence length="200" mass="24053">MRVRSGDISKIIEYFKHTEIDEKTLNRLFYYSLFDFRSFELDEDFFPAVMVKDFREKTRNILKKIFTQKQPRVYNFLKSRKDFNEFETKVIGTDILGRILISKQLSYLGLKAKVRKTSDFDLEINNINIELKRICLWSSYSDYLFKFLDKINKGDNYIYVVACTHPFVIEKIIPKHKNLKIFNKYIDKIVKSHYIAEKLI</sequence>
<feature type="non-terminal residue" evidence="1">
    <location>
        <position position="200"/>
    </location>
</feature>
<dbReference type="Proteomes" id="UP000885706">
    <property type="component" value="Unassembled WGS sequence"/>
</dbReference>
<comment type="caution">
    <text evidence="1">The sequence shown here is derived from an EMBL/GenBank/DDBJ whole genome shotgun (WGS) entry which is preliminary data.</text>
</comment>
<dbReference type="AlphaFoldDB" id="A0A7V0I9P4"/>